<evidence type="ECO:0008006" key="2">
    <source>
        <dbReference type="Google" id="ProtNLM"/>
    </source>
</evidence>
<reference evidence="1" key="1">
    <citation type="submission" date="2018-05" db="EMBL/GenBank/DDBJ databases">
        <authorList>
            <person name="Lanie J.A."/>
            <person name="Ng W.-L."/>
            <person name="Kazmierczak K.M."/>
            <person name="Andrzejewski T.M."/>
            <person name="Davidsen T.M."/>
            <person name="Wayne K.J."/>
            <person name="Tettelin H."/>
            <person name="Glass J.I."/>
            <person name="Rusch D."/>
            <person name="Podicherti R."/>
            <person name="Tsui H.-C.T."/>
            <person name="Winkler M.E."/>
        </authorList>
    </citation>
    <scope>NUCLEOTIDE SEQUENCE</scope>
</reference>
<dbReference type="Gene3D" id="1.20.1600.10">
    <property type="entry name" value="Outer membrane efflux proteins (OEP)"/>
    <property type="match status" value="1"/>
</dbReference>
<organism evidence="1">
    <name type="scientific">marine metagenome</name>
    <dbReference type="NCBI Taxonomy" id="408172"/>
    <lineage>
        <taxon>unclassified sequences</taxon>
        <taxon>metagenomes</taxon>
        <taxon>ecological metagenomes</taxon>
    </lineage>
</organism>
<dbReference type="SUPFAM" id="SSF56954">
    <property type="entry name" value="Outer membrane efflux proteins (OEP)"/>
    <property type="match status" value="1"/>
</dbReference>
<dbReference type="Gene3D" id="2.20.200.10">
    <property type="entry name" value="Outer membrane efflux proteins (OEP)"/>
    <property type="match status" value="1"/>
</dbReference>
<protein>
    <recommendedName>
        <fullName evidence="2">RND transporter</fullName>
    </recommendedName>
</protein>
<dbReference type="AlphaFoldDB" id="A0A382L5K0"/>
<accession>A0A382L5K0</accession>
<name>A0A382L5K0_9ZZZZ</name>
<feature type="non-terminal residue" evidence="1">
    <location>
        <position position="1"/>
    </location>
</feature>
<dbReference type="Pfam" id="PF02321">
    <property type="entry name" value="OEP"/>
    <property type="match status" value="2"/>
</dbReference>
<dbReference type="InterPro" id="IPR010131">
    <property type="entry name" value="MdtP/NodT-like"/>
</dbReference>
<dbReference type="GO" id="GO:0015562">
    <property type="term" value="F:efflux transmembrane transporter activity"/>
    <property type="evidence" value="ECO:0007669"/>
    <property type="project" value="InterPro"/>
</dbReference>
<dbReference type="PANTHER" id="PTHR30203">
    <property type="entry name" value="OUTER MEMBRANE CATION EFFLUX PROTEIN"/>
    <property type="match status" value="1"/>
</dbReference>
<feature type="non-terminal residue" evidence="1">
    <location>
        <position position="406"/>
    </location>
</feature>
<dbReference type="InterPro" id="IPR003423">
    <property type="entry name" value="OMP_efflux"/>
</dbReference>
<sequence>RSLCSCVLMLAVWWWALASIGCVGPRPKQSFPEVKTPDAWSVNWAGVTNAIEGPWWERFKDAELNLLITSALNSNANLAVLAERVDLARAEGRLSTAGFRPRVSAGTGLRTGRQRTRVTDYKTLNQKPMTTSSSMDWEMDWLGKWRARHTSAQERVRATEGDLNAGRLLLAAEIANVWFSIRRYNEDQSIIEDSIKHQNAILTIYRDRLQAGLIDAAVIERQETEIANLQRELIQVRMLGETDTRRLDRLRGLPTGGSRYSTALLRSDTIIPSLPAKLPTDILRQRPDLAAAEARLRSAFALERAAYLNLYPSLNLHLSGLTMTGSVTDPFQSWMAEIGPQLEIPIWDPKRIEQLGSEHARARVVAAEYRALALRAFEEVETAAIQFNRRREQLRLAEEIVRKAGK</sequence>
<proteinExistence type="predicted"/>
<evidence type="ECO:0000313" key="1">
    <source>
        <dbReference type="EMBL" id="SVC32214.1"/>
    </source>
</evidence>
<gene>
    <name evidence="1" type="ORF">METZ01_LOCUS285068</name>
</gene>
<dbReference type="EMBL" id="UINC01085044">
    <property type="protein sequence ID" value="SVC32214.1"/>
    <property type="molecule type" value="Genomic_DNA"/>
</dbReference>